<dbReference type="GO" id="GO:0044027">
    <property type="term" value="P:negative regulation of gene expression via chromosomal CpG island methylation"/>
    <property type="evidence" value="ECO:0007669"/>
    <property type="project" value="TreeGrafter"/>
</dbReference>
<dbReference type="InterPro" id="IPR050390">
    <property type="entry name" value="C5-Methyltransferase"/>
</dbReference>
<evidence type="ECO:0000256" key="3">
    <source>
        <dbReference type="ARBA" id="ARBA00022679"/>
    </source>
</evidence>
<protein>
    <recommendedName>
        <fullName evidence="1">DNA (cytosine-5-)-methyltransferase</fullName>
        <ecNumber evidence="1">2.1.1.37</ecNumber>
    </recommendedName>
</protein>
<feature type="region of interest" description="Disordered" evidence="6">
    <location>
        <begin position="597"/>
        <end position="647"/>
    </location>
</feature>
<evidence type="ECO:0000313" key="8">
    <source>
        <dbReference type="Proteomes" id="UP000192927"/>
    </source>
</evidence>
<accession>A0A1W5DBH6</accession>
<sequence>MVGTAPNQQQVILIIDEEEGKKADRPRPEHASIKSSSMARTAQNAAIPNRTPPPYNRIGQIPTSTNSGPHRPAFHNPNSLLSSVATNSGLRSQPTTTSRASGLSPDHFGSPLTRDSDPLRRQAKRPKLASSGTELVDLEPIRRSMSVIDLESNSTSKNRATESFKPVSGHYKGLQPDMIIQEPQHLNLDSNAPGGFLAGDSMTEEQLNTWLLHSQGNQAPVSHVRIPRIATSLRPMPPKRTLRNGPVLAPLVFLESYNHNGSYLKANVNVELQSGDFMRIVHIVRDDSTSAVSLRGLMFQRAREMNGVLKKALNEVCWVLHVDEDDGREHRIQAMGEIPVGDVVKRRAIKLTNQPFPALSFRTDLMNETEDAVSRTRVLVCRWKYVCYYANAEARDRNAYGQRVIERIRMGESDIHCAVEDEQLRCDWRGDTIKGGATSKSTRYMRSAPAGPSDSKASPFALHSRTVIDLEPPTPTKDPQIQRRQRLDKGRYSQTSGSTLAQHKSSVKNPDHHQTRFPTQLPCDVFNSVISITDDPDPKVGMNWRTGSDKLQVQARQNSPDVIEVEGYHKATTKKGIVEQAYKGKFTSWHFHPPPGSWSKKDCVDSQSVTQSAPISNGGATSHSESAQKRHSRAPSPESDRTFGRRSPSVEFLARTLKNIVPLCPDFRSSHKASLPKNTVIPTHGYTYGDAFCGAGGMSRGALMAGLEVKWGFDFNEWACQSYRLNFPDAIVYPLRADQFSSLRGEDHKVDVLHLSPPCQFFSPAHTIQGKDDDTNIASLFAVFELLKKARPRIVTLEQTSGLKTLHPNYLNALVLMFTEHGFNIRYKICHLQDYGLPQTRSRLIVIASCPGEALPGYPKPTHSSNPQQTGLRPLTTINEAIRNISPDAANHDLYSVMSQPRGPHYDGNRQSHCITTNGGGAYHPSGRRFTHRELACLSGFPLEHRFCGTGTTKQIGNAVPPMVGKIILEEVRRALQKADGL</sequence>
<dbReference type="SUPFAM" id="SSF53335">
    <property type="entry name" value="S-adenosyl-L-methionine-dependent methyltransferases"/>
    <property type="match status" value="1"/>
</dbReference>
<evidence type="ECO:0000313" key="7">
    <source>
        <dbReference type="EMBL" id="SLM40487.1"/>
    </source>
</evidence>
<dbReference type="InterPro" id="IPR031303">
    <property type="entry name" value="C5_meth_CS"/>
</dbReference>
<feature type="compositionally biased region" description="Polar residues" evidence="6">
    <location>
        <begin position="492"/>
        <end position="508"/>
    </location>
</feature>
<dbReference type="GO" id="GO:0032259">
    <property type="term" value="P:methylation"/>
    <property type="evidence" value="ECO:0007669"/>
    <property type="project" value="UniProtKB-KW"/>
</dbReference>
<dbReference type="PRINTS" id="PR00105">
    <property type="entry name" value="C5METTRFRASE"/>
</dbReference>
<keyword evidence="8" id="KW-1185">Reference proteome</keyword>
<dbReference type="AlphaFoldDB" id="A0A1W5DBH6"/>
<dbReference type="Pfam" id="PF00145">
    <property type="entry name" value="DNA_methylase"/>
    <property type="match status" value="2"/>
</dbReference>
<comment type="similarity">
    <text evidence="5">Belongs to the class I-like SAM-binding methyltransferase superfamily. C5-methyltransferase family.</text>
</comment>
<dbReference type="EC" id="2.1.1.37" evidence="1"/>
<evidence type="ECO:0000256" key="2">
    <source>
        <dbReference type="ARBA" id="ARBA00022603"/>
    </source>
</evidence>
<keyword evidence="3 5" id="KW-0808">Transferase</keyword>
<reference evidence="8" key="1">
    <citation type="submission" date="2017-03" db="EMBL/GenBank/DDBJ databases">
        <authorList>
            <person name="Sharma R."/>
            <person name="Thines M."/>
        </authorList>
    </citation>
    <scope>NUCLEOTIDE SEQUENCE [LARGE SCALE GENOMIC DNA]</scope>
</reference>
<evidence type="ECO:0000256" key="5">
    <source>
        <dbReference type="PROSITE-ProRule" id="PRU01016"/>
    </source>
</evidence>
<evidence type="ECO:0000256" key="1">
    <source>
        <dbReference type="ARBA" id="ARBA00011975"/>
    </source>
</evidence>
<name>A0A1W5DBH6_9LECA</name>
<evidence type="ECO:0000256" key="6">
    <source>
        <dbReference type="SAM" id="MobiDB-lite"/>
    </source>
</evidence>
<dbReference type="Proteomes" id="UP000192927">
    <property type="component" value="Unassembled WGS sequence"/>
</dbReference>
<dbReference type="PANTHER" id="PTHR10629:SF52">
    <property type="entry name" value="DNA (CYTOSINE-5)-METHYLTRANSFERASE 1"/>
    <property type="match status" value="1"/>
</dbReference>
<feature type="compositionally biased region" description="Basic and acidic residues" evidence="6">
    <location>
        <begin position="19"/>
        <end position="32"/>
    </location>
</feature>
<dbReference type="PROSITE" id="PS00095">
    <property type="entry name" value="C5_MTASE_2"/>
    <property type="match status" value="1"/>
</dbReference>
<feature type="region of interest" description="Disordered" evidence="6">
    <location>
        <begin position="16"/>
        <end position="135"/>
    </location>
</feature>
<keyword evidence="2 5" id="KW-0489">Methyltransferase</keyword>
<feature type="region of interest" description="Disordered" evidence="6">
    <location>
        <begin position="437"/>
        <end position="519"/>
    </location>
</feature>
<dbReference type="PROSITE" id="PS51679">
    <property type="entry name" value="SAM_MT_C5"/>
    <property type="match status" value="1"/>
</dbReference>
<feature type="compositionally biased region" description="Polar residues" evidence="6">
    <location>
        <begin position="605"/>
        <end position="625"/>
    </location>
</feature>
<organism evidence="7 8">
    <name type="scientific">Lasallia pustulata</name>
    <dbReference type="NCBI Taxonomy" id="136370"/>
    <lineage>
        <taxon>Eukaryota</taxon>
        <taxon>Fungi</taxon>
        <taxon>Dikarya</taxon>
        <taxon>Ascomycota</taxon>
        <taxon>Pezizomycotina</taxon>
        <taxon>Lecanoromycetes</taxon>
        <taxon>OSLEUM clade</taxon>
        <taxon>Umbilicariomycetidae</taxon>
        <taxon>Umbilicariales</taxon>
        <taxon>Umbilicariaceae</taxon>
        <taxon>Lasallia</taxon>
    </lineage>
</organism>
<dbReference type="InterPro" id="IPR001525">
    <property type="entry name" value="C5_MeTfrase"/>
</dbReference>
<dbReference type="GO" id="GO:0003677">
    <property type="term" value="F:DNA binding"/>
    <property type="evidence" value="ECO:0007669"/>
    <property type="project" value="TreeGrafter"/>
</dbReference>
<proteinExistence type="inferred from homology"/>
<evidence type="ECO:0000256" key="4">
    <source>
        <dbReference type="ARBA" id="ARBA00022691"/>
    </source>
</evidence>
<dbReference type="GO" id="GO:0003886">
    <property type="term" value="F:DNA (cytosine-5-)-methyltransferase activity"/>
    <property type="evidence" value="ECO:0007669"/>
    <property type="project" value="UniProtKB-EC"/>
</dbReference>
<dbReference type="EMBL" id="FWEW01003727">
    <property type="protein sequence ID" value="SLM40487.1"/>
    <property type="molecule type" value="Genomic_DNA"/>
</dbReference>
<feature type="compositionally biased region" description="Polar residues" evidence="6">
    <location>
        <begin position="33"/>
        <end position="46"/>
    </location>
</feature>
<feature type="compositionally biased region" description="Polar residues" evidence="6">
    <location>
        <begin position="76"/>
        <end position="101"/>
    </location>
</feature>
<dbReference type="PANTHER" id="PTHR10629">
    <property type="entry name" value="CYTOSINE-SPECIFIC METHYLTRANSFERASE"/>
    <property type="match status" value="1"/>
</dbReference>
<dbReference type="Gene3D" id="3.40.50.150">
    <property type="entry name" value="Vaccinia Virus protein VP39"/>
    <property type="match status" value="1"/>
</dbReference>
<feature type="active site" evidence="5">
    <location>
        <position position="759"/>
    </location>
</feature>
<dbReference type="GO" id="GO:0005634">
    <property type="term" value="C:nucleus"/>
    <property type="evidence" value="ECO:0007669"/>
    <property type="project" value="TreeGrafter"/>
</dbReference>
<keyword evidence="4 5" id="KW-0949">S-adenosyl-L-methionine</keyword>
<dbReference type="InterPro" id="IPR029063">
    <property type="entry name" value="SAM-dependent_MTases_sf"/>
</dbReference>